<dbReference type="HOGENOM" id="CLU_1822200_0_0_9"/>
<reference evidence="1 2" key="1">
    <citation type="journal article" date="2011" name="Stand. Genomic Sci.">
        <title>Complete genome sequence of Syntrophobotulus glycolicus type strain (FlGlyR).</title>
        <authorList>
            <person name="Han C."/>
            <person name="Mwirichia R."/>
            <person name="Chertkov O."/>
            <person name="Held B."/>
            <person name="Lapidus A."/>
            <person name="Nolan M."/>
            <person name="Lucas S."/>
            <person name="Hammon N."/>
            <person name="Deshpande S."/>
            <person name="Cheng J.F."/>
            <person name="Tapia R."/>
            <person name="Goodwin L."/>
            <person name="Pitluck S."/>
            <person name="Huntemann M."/>
            <person name="Liolios K."/>
            <person name="Ivanova N."/>
            <person name="Pagani I."/>
            <person name="Mavromatis K."/>
            <person name="Ovchinikova G."/>
            <person name="Pati A."/>
            <person name="Chen A."/>
            <person name="Palaniappan K."/>
            <person name="Land M."/>
            <person name="Hauser L."/>
            <person name="Brambilla E.M."/>
            <person name="Rohde M."/>
            <person name="Spring S."/>
            <person name="Sikorski J."/>
            <person name="Goker M."/>
            <person name="Woyke T."/>
            <person name="Bristow J."/>
            <person name="Eisen J.A."/>
            <person name="Markowitz V."/>
            <person name="Hugenholtz P."/>
            <person name="Kyrpides N.C."/>
            <person name="Klenk H.P."/>
            <person name="Detter J.C."/>
        </authorList>
    </citation>
    <scope>NUCLEOTIDE SEQUENCE [LARGE SCALE GENOMIC DNA]</scope>
    <source>
        <strain evidence="2">DSM 8271 / FlGlyR</strain>
    </source>
</reference>
<proteinExistence type="predicted"/>
<dbReference type="EMBL" id="CP002547">
    <property type="protein sequence ID" value="ADY55536.1"/>
    <property type="molecule type" value="Genomic_DNA"/>
</dbReference>
<evidence type="ECO:0000313" key="2">
    <source>
        <dbReference type="Proteomes" id="UP000007488"/>
    </source>
</evidence>
<dbReference type="STRING" id="645991.Sgly_1219"/>
<dbReference type="Proteomes" id="UP000007488">
    <property type="component" value="Chromosome"/>
</dbReference>
<organism evidence="1 2">
    <name type="scientific">Syntrophobotulus glycolicus (strain DSM 8271 / FlGlyR)</name>
    <dbReference type="NCBI Taxonomy" id="645991"/>
    <lineage>
        <taxon>Bacteria</taxon>
        <taxon>Bacillati</taxon>
        <taxon>Bacillota</taxon>
        <taxon>Clostridia</taxon>
        <taxon>Eubacteriales</taxon>
        <taxon>Desulfitobacteriaceae</taxon>
        <taxon>Syntrophobotulus</taxon>
    </lineage>
</organism>
<dbReference type="KEGG" id="sgy:Sgly_1219"/>
<sequence length="167" mass="18792">MGAAPLKQEKSKEQLFSELAVLQKDMEKNLAVQEQFIKRFQGLLQAEAEPLTLLNLLPYPAALFKRGGILHRVNDALMESTDLREGDIPDGNINFLSRVTNENFAILEAAEGVFYGKTALLSRLSHPLELFCKNWNYRARNNYGSALFFPIPDGDGNIRYGAVMLMK</sequence>
<dbReference type="eggNOG" id="ENOG50345CX">
    <property type="taxonomic scope" value="Bacteria"/>
</dbReference>
<accession>F0SUP3</accession>
<gene>
    <name evidence="1" type="ordered locus">Sgly_1219</name>
</gene>
<dbReference type="RefSeq" id="WP_013624406.1">
    <property type="nucleotide sequence ID" value="NC_015172.1"/>
</dbReference>
<evidence type="ECO:0000313" key="1">
    <source>
        <dbReference type="EMBL" id="ADY55536.1"/>
    </source>
</evidence>
<reference evidence="2" key="2">
    <citation type="submission" date="2011-02" db="EMBL/GenBank/DDBJ databases">
        <title>The complete genome of Syntrophobotulus glycolicus DSM 8271.</title>
        <authorList>
            <person name="Lucas S."/>
            <person name="Copeland A."/>
            <person name="Lapidus A."/>
            <person name="Bruce D."/>
            <person name="Goodwin L."/>
            <person name="Pitluck S."/>
            <person name="Kyrpides N."/>
            <person name="Mavromatis K."/>
            <person name="Pagani I."/>
            <person name="Ivanova N."/>
            <person name="Mikhailova N."/>
            <person name="Chertkov O."/>
            <person name="Held B."/>
            <person name="Detter J.C."/>
            <person name="Tapia R."/>
            <person name="Han C."/>
            <person name="Land M."/>
            <person name="Hauser L."/>
            <person name="Markowitz V."/>
            <person name="Cheng J.-F."/>
            <person name="Hugenholtz P."/>
            <person name="Woyke T."/>
            <person name="Wu D."/>
            <person name="Spring S."/>
            <person name="Schroeder M."/>
            <person name="Brambilla E."/>
            <person name="Klenk H.-P."/>
            <person name="Eisen J.A."/>
        </authorList>
    </citation>
    <scope>NUCLEOTIDE SEQUENCE [LARGE SCALE GENOMIC DNA]</scope>
    <source>
        <strain evidence="2">DSM 8271 / FlGlyR</strain>
    </source>
</reference>
<name>F0SUP3_SYNGF</name>
<keyword evidence="2" id="KW-1185">Reference proteome</keyword>
<dbReference type="OrthoDB" id="1809137at2"/>
<protein>
    <submittedName>
        <fullName evidence="1">Uncharacterized protein</fullName>
    </submittedName>
</protein>
<dbReference type="AlphaFoldDB" id="F0SUP3"/>